<reference evidence="1" key="1">
    <citation type="journal article" date="2014" name="Front. Microbiol.">
        <title>High frequency of phylogenetically diverse reductive dehalogenase-homologous genes in deep subseafloor sedimentary metagenomes.</title>
        <authorList>
            <person name="Kawai M."/>
            <person name="Futagami T."/>
            <person name="Toyoda A."/>
            <person name="Takaki Y."/>
            <person name="Nishi S."/>
            <person name="Hori S."/>
            <person name="Arai W."/>
            <person name="Tsubouchi T."/>
            <person name="Morono Y."/>
            <person name="Uchiyama I."/>
            <person name="Ito T."/>
            <person name="Fujiyama A."/>
            <person name="Inagaki F."/>
            <person name="Takami H."/>
        </authorList>
    </citation>
    <scope>NUCLEOTIDE SEQUENCE</scope>
    <source>
        <strain evidence="1">Expedition CK06-06</strain>
    </source>
</reference>
<evidence type="ECO:0000313" key="1">
    <source>
        <dbReference type="EMBL" id="GAI72659.1"/>
    </source>
</evidence>
<organism evidence="1">
    <name type="scientific">marine sediment metagenome</name>
    <dbReference type="NCBI Taxonomy" id="412755"/>
    <lineage>
        <taxon>unclassified sequences</taxon>
        <taxon>metagenomes</taxon>
        <taxon>ecological metagenomes</taxon>
    </lineage>
</organism>
<evidence type="ECO:0008006" key="2">
    <source>
        <dbReference type="Google" id="ProtNLM"/>
    </source>
</evidence>
<dbReference type="AlphaFoldDB" id="X1SXW4"/>
<gene>
    <name evidence="1" type="ORF">S12H4_04243</name>
</gene>
<proteinExistence type="predicted"/>
<protein>
    <recommendedName>
        <fullName evidence="2">Peptidase A2 domain-containing protein</fullName>
    </recommendedName>
</protein>
<dbReference type="EMBL" id="BARW01001281">
    <property type="protein sequence ID" value="GAI72659.1"/>
    <property type="molecule type" value="Genomic_DNA"/>
</dbReference>
<sequence length="126" mass="13830">MKTLIKGNIEKFVPVFGASLNKNAVFTLTDSGNISMTADTGFSGGIALPAKILEKMNIELVDYDTFRLATGKIIELPVFIGKVVVKNHEVETWFIPGDFLLGMEFLSSAGSALLLNFKEDDIRLME</sequence>
<comment type="caution">
    <text evidence="1">The sequence shown here is derived from an EMBL/GenBank/DDBJ whole genome shotgun (WGS) entry which is preliminary data.</text>
</comment>
<name>X1SXW4_9ZZZZ</name>
<accession>X1SXW4</accession>